<name>A0A517VV89_9PLAN</name>
<dbReference type="Proteomes" id="UP000318704">
    <property type="component" value="Chromosome"/>
</dbReference>
<dbReference type="RefSeq" id="WP_144985297.1">
    <property type="nucleotide sequence ID" value="NZ_CP037920.1"/>
</dbReference>
<dbReference type="AlphaFoldDB" id="A0A517VV89"/>
<protein>
    <recommendedName>
        <fullName evidence="3">SGNH hydrolase-type esterase domain-containing protein</fullName>
    </recommendedName>
</protein>
<evidence type="ECO:0000313" key="1">
    <source>
        <dbReference type="EMBL" id="QDT96903.1"/>
    </source>
</evidence>
<evidence type="ECO:0008006" key="3">
    <source>
        <dbReference type="Google" id="ProtNLM"/>
    </source>
</evidence>
<sequence length="270" mass="31592">MSSTGSLNCQEQLYQPVILLGASNLTRDFPLIIRLLQASIESQFEIYTAMGHGRSFGNWSHLLYRALPGISKCKIWDEIPENNSENRKPFALLTDIGNDLIYGQSVDTIFGWIESCVNQLQKIDARIIITLLPEESISQLSTIRFELTRRLFFPKNKTSLTDLKQRVHLLNRRLSELGQQDQIAVVKIPSDWYGFDPIHYRYSQRATLWKRILSHWDFPFISNHSIQNRWFDFLYSFYYLQPALKRQWGKTYHSPQPTQILDDGTRISVF</sequence>
<accession>A0A517VV89</accession>
<reference evidence="1 2" key="1">
    <citation type="submission" date="2019-03" db="EMBL/GenBank/DDBJ databases">
        <title>Deep-cultivation of Planctomycetes and their phenomic and genomic characterization uncovers novel biology.</title>
        <authorList>
            <person name="Wiegand S."/>
            <person name="Jogler M."/>
            <person name="Boedeker C."/>
            <person name="Pinto D."/>
            <person name="Vollmers J."/>
            <person name="Rivas-Marin E."/>
            <person name="Kohn T."/>
            <person name="Peeters S.H."/>
            <person name="Heuer A."/>
            <person name="Rast P."/>
            <person name="Oberbeckmann S."/>
            <person name="Bunk B."/>
            <person name="Jeske O."/>
            <person name="Meyerdierks A."/>
            <person name="Storesund J.E."/>
            <person name="Kallscheuer N."/>
            <person name="Luecker S."/>
            <person name="Lage O.M."/>
            <person name="Pohl T."/>
            <person name="Merkel B.J."/>
            <person name="Hornburger P."/>
            <person name="Mueller R.-W."/>
            <person name="Bruemmer F."/>
            <person name="Labrenz M."/>
            <person name="Spormann A.M."/>
            <person name="Op den Camp H."/>
            <person name="Overmann J."/>
            <person name="Amann R."/>
            <person name="Jetten M.S.M."/>
            <person name="Mascher T."/>
            <person name="Medema M.H."/>
            <person name="Devos D.P."/>
            <person name="Kaster A.-K."/>
            <person name="Ovreas L."/>
            <person name="Rohde M."/>
            <person name="Galperin M.Y."/>
            <person name="Jogler C."/>
        </authorList>
    </citation>
    <scope>NUCLEOTIDE SEQUENCE [LARGE SCALE GENOMIC DNA]</scope>
    <source>
        <strain evidence="1 2">V144</strain>
    </source>
</reference>
<dbReference type="KEGG" id="gaw:V144x_23720"/>
<organism evidence="1 2">
    <name type="scientific">Gimesia aquarii</name>
    <dbReference type="NCBI Taxonomy" id="2527964"/>
    <lineage>
        <taxon>Bacteria</taxon>
        <taxon>Pseudomonadati</taxon>
        <taxon>Planctomycetota</taxon>
        <taxon>Planctomycetia</taxon>
        <taxon>Planctomycetales</taxon>
        <taxon>Planctomycetaceae</taxon>
        <taxon>Gimesia</taxon>
    </lineage>
</organism>
<gene>
    <name evidence="1" type="ORF">V144x_23720</name>
</gene>
<evidence type="ECO:0000313" key="2">
    <source>
        <dbReference type="Proteomes" id="UP000318704"/>
    </source>
</evidence>
<dbReference type="EMBL" id="CP037920">
    <property type="protein sequence ID" value="QDT96903.1"/>
    <property type="molecule type" value="Genomic_DNA"/>
</dbReference>
<proteinExistence type="predicted"/>